<keyword evidence="2" id="KW-1185">Reference proteome</keyword>
<evidence type="ECO:0000313" key="2">
    <source>
        <dbReference type="Proteomes" id="UP000827976"/>
    </source>
</evidence>
<name>A0ACB7URL2_DIOAL</name>
<organism evidence="1 2">
    <name type="scientific">Dioscorea alata</name>
    <name type="common">Purple yam</name>
    <dbReference type="NCBI Taxonomy" id="55571"/>
    <lineage>
        <taxon>Eukaryota</taxon>
        <taxon>Viridiplantae</taxon>
        <taxon>Streptophyta</taxon>
        <taxon>Embryophyta</taxon>
        <taxon>Tracheophyta</taxon>
        <taxon>Spermatophyta</taxon>
        <taxon>Magnoliopsida</taxon>
        <taxon>Liliopsida</taxon>
        <taxon>Dioscoreales</taxon>
        <taxon>Dioscoreaceae</taxon>
        <taxon>Dioscorea</taxon>
    </lineage>
</organism>
<comment type="caution">
    <text evidence="1">The sequence shown here is derived from an EMBL/GenBank/DDBJ whole genome shotgun (WGS) entry which is preliminary data.</text>
</comment>
<protein>
    <submittedName>
        <fullName evidence="1">A1 cistron-splicing factor AAR2 protein</fullName>
    </submittedName>
</protein>
<sequence>MQIGIDFQGQEKILSLRELWVLVDTFGSTIILMQQKTQLLETILLNDFKGAENLYLAELQFAFVAFMIGQSLQAFLQWKTLVSLFLCCTEAFIEVIYWQLKHGYQKQKSTTTAEGKGISVFLDDAWFLKDIFLYLLCKVHIPRFLNLIRV</sequence>
<gene>
    <name evidence="1" type="ORF">IHE45_14G044400</name>
</gene>
<accession>A0ACB7URL2</accession>
<dbReference type="Proteomes" id="UP000827976">
    <property type="component" value="Chromosome 14"/>
</dbReference>
<reference evidence="2" key="1">
    <citation type="journal article" date="2022" name="Nat. Commun.">
        <title>Chromosome evolution and the genetic basis of agronomically important traits in greater yam.</title>
        <authorList>
            <person name="Bredeson J.V."/>
            <person name="Lyons J.B."/>
            <person name="Oniyinde I.O."/>
            <person name="Okereke N.R."/>
            <person name="Kolade O."/>
            <person name="Nnabue I."/>
            <person name="Nwadili C.O."/>
            <person name="Hribova E."/>
            <person name="Parker M."/>
            <person name="Nwogha J."/>
            <person name="Shu S."/>
            <person name="Carlson J."/>
            <person name="Kariba R."/>
            <person name="Muthemba S."/>
            <person name="Knop K."/>
            <person name="Barton G.J."/>
            <person name="Sherwood A.V."/>
            <person name="Lopez-Montes A."/>
            <person name="Asiedu R."/>
            <person name="Jamnadass R."/>
            <person name="Muchugi A."/>
            <person name="Goodstein D."/>
            <person name="Egesi C.N."/>
            <person name="Featherston J."/>
            <person name="Asfaw A."/>
            <person name="Simpson G.G."/>
            <person name="Dolezel J."/>
            <person name="Hendre P.S."/>
            <person name="Van Deynze A."/>
            <person name="Kumar P.L."/>
            <person name="Obidiegwu J.E."/>
            <person name="Bhattacharjee R."/>
            <person name="Rokhsar D.S."/>
        </authorList>
    </citation>
    <scope>NUCLEOTIDE SEQUENCE [LARGE SCALE GENOMIC DNA]</scope>
    <source>
        <strain evidence="2">cv. TDa95/00328</strain>
    </source>
</reference>
<dbReference type="EMBL" id="CM037024">
    <property type="protein sequence ID" value="KAH7663302.1"/>
    <property type="molecule type" value="Genomic_DNA"/>
</dbReference>
<evidence type="ECO:0000313" key="1">
    <source>
        <dbReference type="EMBL" id="KAH7663302.1"/>
    </source>
</evidence>
<proteinExistence type="predicted"/>